<sequence length="179" mass="19552">MGWGATIRGDTFMSEQLHDTAPAAITVRAAEIATALLIAIGAVVVMVSNYQVGAGWEPDGPQAGYFPMRIGAIIFIACMVVLWQAWHGEKNKVFVTWPQLRQVAVILVPLTVYVALIAFLGIYVASAIFIAGFMLVIGKFAWWRAVLTGVAINLVLFWIFEMQFRVPLPKGPLEAALGF</sequence>
<proteinExistence type="predicted"/>
<keyword evidence="3" id="KW-0614">Plasmid</keyword>
<dbReference type="Proteomes" id="UP000002429">
    <property type="component" value="Plasmid megaplasmid"/>
</dbReference>
<keyword evidence="4" id="KW-1185">Reference proteome</keyword>
<evidence type="ECO:0000259" key="2">
    <source>
        <dbReference type="Pfam" id="PF07331"/>
    </source>
</evidence>
<evidence type="ECO:0000313" key="3">
    <source>
        <dbReference type="EMBL" id="ABF12487.1"/>
    </source>
</evidence>
<keyword evidence="1" id="KW-0472">Membrane</keyword>
<dbReference type="KEGG" id="rme:Rmet_5628"/>
<gene>
    <name evidence="3" type="primary">tctB</name>
    <name evidence="3" type="ordered locus">Rmet_5628</name>
</gene>
<dbReference type="EMBL" id="CP000353">
    <property type="protein sequence ID" value="ABF12487.1"/>
    <property type="molecule type" value="Genomic_DNA"/>
</dbReference>
<dbReference type="eggNOG" id="ENOG5032FF5">
    <property type="taxonomic scope" value="Bacteria"/>
</dbReference>
<feature type="domain" description="DUF1468" evidence="2">
    <location>
        <begin position="33"/>
        <end position="169"/>
    </location>
</feature>
<dbReference type="HOGENOM" id="CLU_110735_4_0_4"/>
<feature type="transmembrane region" description="Helical" evidence="1">
    <location>
        <begin position="32"/>
        <end position="52"/>
    </location>
</feature>
<keyword evidence="1" id="KW-1133">Transmembrane helix</keyword>
<feature type="transmembrane region" description="Helical" evidence="1">
    <location>
        <begin position="64"/>
        <end position="83"/>
    </location>
</feature>
<feature type="transmembrane region" description="Helical" evidence="1">
    <location>
        <begin position="141"/>
        <end position="160"/>
    </location>
</feature>
<reference evidence="4" key="1">
    <citation type="journal article" date="2010" name="PLoS ONE">
        <title>The complete genome sequence of Cupriavidus metallidurans strain CH34, a master survivalist in harsh and anthropogenic environments.</title>
        <authorList>
            <person name="Janssen P.J."/>
            <person name="Van Houdt R."/>
            <person name="Moors H."/>
            <person name="Monsieurs P."/>
            <person name="Morin N."/>
            <person name="Michaux A."/>
            <person name="Benotmane M.A."/>
            <person name="Leys N."/>
            <person name="Vallaeys T."/>
            <person name="Lapidus A."/>
            <person name="Monchy S."/>
            <person name="Medigue C."/>
            <person name="Taghavi S."/>
            <person name="McCorkle S."/>
            <person name="Dunn J."/>
            <person name="van der Lelie D."/>
            <person name="Mergeay M."/>
        </authorList>
    </citation>
    <scope>NUCLEOTIDE SEQUENCE [LARGE SCALE GENOMIC DNA]</scope>
    <source>
        <strain evidence="4">ATCC 43123 / DSM 2839 / NBRC 102507 / CH34</strain>
    </source>
</reference>
<name>Q1LBI9_CUPMC</name>
<geneLocation type="plasmid" evidence="3 4">
    <name>megaplasmid</name>
</geneLocation>
<accession>Q1LBI9</accession>
<evidence type="ECO:0000313" key="4">
    <source>
        <dbReference type="Proteomes" id="UP000002429"/>
    </source>
</evidence>
<dbReference type="AlphaFoldDB" id="Q1LBI9"/>
<protein>
    <submittedName>
        <fullName evidence="3">Small permease component of tripartite tricarboxylate transporter (TctB)</fullName>
    </submittedName>
</protein>
<dbReference type="Pfam" id="PF07331">
    <property type="entry name" value="TctB"/>
    <property type="match status" value="1"/>
</dbReference>
<keyword evidence="1" id="KW-0812">Transmembrane</keyword>
<feature type="transmembrane region" description="Helical" evidence="1">
    <location>
        <begin position="104"/>
        <end position="135"/>
    </location>
</feature>
<evidence type="ECO:0000256" key="1">
    <source>
        <dbReference type="SAM" id="Phobius"/>
    </source>
</evidence>
<organism evidence="3 4">
    <name type="scientific">Cupriavidus metallidurans (strain ATCC 43123 / DSM 2839 / NBRC 102507 / CH34)</name>
    <name type="common">Ralstonia metallidurans</name>
    <dbReference type="NCBI Taxonomy" id="266264"/>
    <lineage>
        <taxon>Bacteria</taxon>
        <taxon>Pseudomonadati</taxon>
        <taxon>Pseudomonadota</taxon>
        <taxon>Betaproteobacteria</taxon>
        <taxon>Burkholderiales</taxon>
        <taxon>Burkholderiaceae</taxon>
        <taxon>Cupriavidus</taxon>
    </lineage>
</organism>
<dbReference type="InterPro" id="IPR009936">
    <property type="entry name" value="DUF1468"/>
</dbReference>